<evidence type="ECO:0000256" key="23">
    <source>
        <dbReference type="ARBA" id="ARBA00076757"/>
    </source>
</evidence>
<dbReference type="SUPFAM" id="SSF52540">
    <property type="entry name" value="P-loop containing nucleoside triphosphate hydrolases"/>
    <property type="match status" value="1"/>
</dbReference>
<accession>A0AAE1A969</accession>
<evidence type="ECO:0000256" key="20">
    <source>
        <dbReference type="ARBA" id="ARBA00034808"/>
    </source>
</evidence>
<feature type="compositionally biased region" description="Basic and acidic residues" evidence="26">
    <location>
        <begin position="481"/>
        <end position="514"/>
    </location>
</feature>
<keyword evidence="11" id="KW-0347">Helicase</keyword>
<dbReference type="Proteomes" id="UP001283361">
    <property type="component" value="Unassembled WGS sequence"/>
</dbReference>
<keyword evidence="7" id="KW-0479">Metal-binding</keyword>
<dbReference type="NCBIfam" id="TIGR00614">
    <property type="entry name" value="recQ_fam"/>
    <property type="match status" value="1"/>
</dbReference>
<dbReference type="PROSITE" id="PS00690">
    <property type="entry name" value="DEAH_ATP_HELICASE"/>
    <property type="match status" value="1"/>
</dbReference>
<feature type="region of interest" description="Disordered" evidence="26">
    <location>
        <begin position="850"/>
        <end position="873"/>
    </location>
</feature>
<name>A0AAE1A969_9GAST</name>
<dbReference type="Gene3D" id="3.40.50.300">
    <property type="entry name" value="P-loop containing nucleotide triphosphate hydrolases"/>
    <property type="match status" value="2"/>
</dbReference>
<dbReference type="Pfam" id="PF00271">
    <property type="entry name" value="Helicase_C"/>
    <property type="match status" value="1"/>
</dbReference>
<feature type="compositionally biased region" description="Basic and acidic residues" evidence="26">
    <location>
        <begin position="910"/>
        <end position="920"/>
    </location>
</feature>
<keyword evidence="15" id="KW-0234">DNA repair</keyword>
<dbReference type="GO" id="GO:0006260">
    <property type="term" value="P:DNA replication"/>
    <property type="evidence" value="ECO:0007669"/>
    <property type="project" value="UniProtKB-KW"/>
</dbReference>
<evidence type="ECO:0000256" key="25">
    <source>
        <dbReference type="ARBA" id="ARBA00084014"/>
    </source>
</evidence>
<comment type="catalytic activity">
    <reaction evidence="21">
        <text>ATP + H2O = ADP + phosphate + H(+)</text>
        <dbReference type="Rhea" id="RHEA:13065"/>
        <dbReference type="ChEBI" id="CHEBI:15377"/>
        <dbReference type="ChEBI" id="CHEBI:15378"/>
        <dbReference type="ChEBI" id="CHEBI:30616"/>
        <dbReference type="ChEBI" id="CHEBI:43474"/>
        <dbReference type="ChEBI" id="CHEBI:456216"/>
    </reaction>
</comment>
<keyword evidence="17" id="KW-0539">Nucleus</keyword>
<dbReference type="Pfam" id="PF00270">
    <property type="entry name" value="DEAD"/>
    <property type="match status" value="1"/>
</dbReference>
<evidence type="ECO:0000256" key="4">
    <source>
        <dbReference type="ARBA" id="ARBA00022553"/>
    </source>
</evidence>
<dbReference type="InterPro" id="IPR011545">
    <property type="entry name" value="DEAD/DEAH_box_helicase_dom"/>
</dbReference>
<dbReference type="SMART" id="SM00490">
    <property type="entry name" value="HELICc"/>
    <property type="match status" value="1"/>
</dbReference>
<feature type="domain" description="Helicase C-terminal" evidence="28">
    <location>
        <begin position="233"/>
        <end position="392"/>
    </location>
</feature>
<dbReference type="GO" id="GO:0045934">
    <property type="term" value="P:negative regulation of nucleobase-containing compound metabolic process"/>
    <property type="evidence" value="ECO:0007669"/>
    <property type="project" value="UniProtKB-ARBA"/>
</dbReference>
<feature type="compositionally biased region" description="Basic and acidic residues" evidence="26">
    <location>
        <begin position="938"/>
        <end position="949"/>
    </location>
</feature>
<evidence type="ECO:0000256" key="10">
    <source>
        <dbReference type="ARBA" id="ARBA00022801"/>
    </source>
</evidence>
<keyword evidence="18" id="KW-0131">Cell cycle</keyword>
<organism evidence="29 30">
    <name type="scientific">Elysia crispata</name>
    <name type="common">lettuce slug</name>
    <dbReference type="NCBI Taxonomy" id="231223"/>
    <lineage>
        <taxon>Eukaryota</taxon>
        <taxon>Metazoa</taxon>
        <taxon>Spiralia</taxon>
        <taxon>Lophotrochozoa</taxon>
        <taxon>Mollusca</taxon>
        <taxon>Gastropoda</taxon>
        <taxon>Heterobranchia</taxon>
        <taxon>Euthyneura</taxon>
        <taxon>Panpulmonata</taxon>
        <taxon>Sacoglossa</taxon>
        <taxon>Placobranchoidea</taxon>
        <taxon>Plakobranchidae</taxon>
        <taxon>Elysia</taxon>
    </lineage>
</organism>
<dbReference type="PANTHER" id="PTHR13710:SF152">
    <property type="entry name" value="ATP-DEPENDENT DNA HELICASE Q5"/>
    <property type="match status" value="1"/>
</dbReference>
<evidence type="ECO:0000256" key="11">
    <source>
        <dbReference type="ARBA" id="ARBA00022806"/>
    </source>
</evidence>
<dbReference type="GO" id="GO:0006355">
    <property type="term" value="P:regulation of DNA-templated transcription"/>
    <property type="evidence" value="ECO:0007669"/>
    <property type="project" value="InterPro"/>
</dbReference>
<evidence type="ECO:0000256" key="13">
    <source>
        <dbReference type="ARBA" id="ARBA00022840"/>
    </source>
</evidence>
<dbReference type="GO" id="GO:0005737">
    <property type="term" value="C:cytoplasm"/>
    <property type="evidence" value="ECO:0007669"/>
    <property type="project" value="TreeGrafter"/>
</dbReference>
<evidence type="ECO:0000256" key="19">
    <source>
        <dbReference type="ARBA" id="ARBA00034617"/>
    </source>
</evidence>
<evidence type="ECO:0000256" key="26">
    <source>
        <dbReference type="SAM" id="MobiDB-lite"/>
    </source>
</evidence>
<dbReference type="InterPro" id="IPR004589">
    <property type="entry name" value="DNA_helicase_ATP-dep_RecQ"/>
</dbReference>
<dbReference type="EC" id="5.6.2.4" evidence="20"/>
<evidence type="ECO:0000256" key="1">
    <source>
        <dbReference type="ARBA" id="ARBA00001947"/>
    </source>
</evidence>
<dbReference type="GO" id="GO:0051301">
    <property type="term" value="P:cell division"/>
    <property type="evidence" value="ECO:0007669"/>
    <property type="project" value="UniProtKB-KW"/>
</dbReference>
<evidence type="ECO:0000256" key="18">
    <source>
        <dbReference type="ARBA" id="ARBA00023306"/>
    </source>
</evidence>
<keyword evidence="14" id="KW-0238">DNA-binding</keyword>
<dbReference type="InterPro" id="IPR027417">
    <property type="entry name" value="P-loop_NTPase"/>
</dbReference>
<dbReference type="Pfam" id="PF16124">
    <property type="entry name" value="RecQ_Zn_bind"/>
    <property type="match status" value="1"/>
</dbReference>
<evidence type="ECO:0000256" key="24">
    <source>
        <dbReference type="ARBA" id="ARBA00078243"/>
    </source>
</evidence>
<evidence type="ECO:0000256" key="2">
    <source>
        <dbReference type="ARBA" id="ARBA00004642"/>
    </source>
</evidence>
<comment type="cofactor">
    <cofactor evidence="1">
        <name>Zn(2+)</name>
        <dbReference type="ChEBI" id="CHEBI:29105"/>
    </cofactor>
</comment>
<evidence type="ECO:0000259" key="28">
    <source>
        <dbReference type="PROSITE" id="PS51194"/>
    </source>
</evidence>
<comment type="caution">
    <text evidence="29">The sequence shown here is derived from an EMBL/GenBank/DDBJ whole genome shotgun (WGS) entry which is preliminary data.</text>
</comment>
<dbReference type="GO" id="GO:0043138">
    <property type="term" value="F:3'-5' DNA helicase activity"/>
    <property type="evidence" value="ECO:0007669"/>
    <property type="project" value="UniProtKB-EC"/>
</dbReference>
<dbReference type="GO" id="GO:0009378">
    <property type="term" value="F:four-way junction helicase activity"/>
    <property type="evidence" value="ECO:0007669"/>
    <property type="project" value="TreeGrafter"/>
</dbReference>
<evidence type="ECO:0000256" key="15">
    <source>
        <dbReference type="ARBA" id="ARBA00023204"/>
    </source>
</evidence>
<dbReference type="GO" id="GO:0005694">
    <property type="term" value="C:chromosome"/>
    <property type="evidence" value="ECO:0007669"/>
    <property type="project" value="InterPro"/>
</dbReference>
<dbReference type="PANTHER" id="PTHR13710">
    <property type="entry name" value="DNA HELICASE RECQ FAMILY MEMBER"/>
    <property type="match status" value="1"/>
</dbReference>
<keyword evidence="8" id="KW-0547">Nucleotide-binding</keyword>
<dbReference type="FunFam" id="3.40.50.300:FF:000444">
    <property type="entry name" value="ATP-dependent DNA helicase"/>
    <property type="match status" value="1"/>
</dbReference>
<evidence type="ECO:0000256" key="16">
    <source>
        <dbReference type="ARBA" id="ARBA00023235"/>
    </source>
</evidence>
<keyword evidence="16" id="KW-0413">Isomerase</keyword>
<dbReference type="SMART" id="SM00487">
    <property type="entry name" value="DEXDc"/>
    <property type="match status" value="1"/>
</dbReference>
<keyword evidence="9" id="KW-0227">DNA damage</keyword>
<evidence type="ECO:0000256" key="21">
    <source>
        <dbReference type="ARBA" id="ARBA00049360"/>
    </source>
</evidence>
<comment type="subcellular location">
    <subcellularLocation>
        <location evidence="2">Nucleus</location>
        <location evidence="2">Nucleoplasm</location>
    </subcellularLocation>
</comment>
<keyword evidence="30" id="KW-1185">Reference proteome</keyword>
<feature type="domain" description="Helicase ATP-binding" evidence="27">
    <location>
        <begin position="31"/>
        <end position="205"/>
    </location>
</feature>
<dbReference type="Pfam" id="PF08236">
    <property type="entry name" value="SRI"/>
    <property type="match status" value="1"/>
</dbReference>
<dbReference type="AlphaFoldDB" id="A0AAE1A969"/>
<evidence type="ECO:0000256" key="7">
    <source>
        <dbReference type="ARBA" id="ARBA00022723"/>
    </source>
</evidence>
<dbReference type="InterPro" id="IPR014001">
    <property type="entry name" value="Helicase_ATP-bd"/>
</dbReference>
<evidence type="ECO:0000313" key="30">
    <source>
        <dbReference type="Proteomes" id="UP001283361"/>
    </source>
</evidence>
<evidence type="ECO:0000256" key="5">
    <source>
        <dbReference type="ARBA" id="ARBA00022618"/>
    </source>
</evidence>
<evidence type="ECO:0000256" key="8">
    <source>
        <dbReference type="ARBA" id="ARBA00022741"/>
    </source>
</evidence>
<dbReference type="InterPro" id="IPR001650">
    <property type="entry name" value="Helicase_C-like"/>
</dbReference>
<dbReference type="GO" id="GO:0000724">
    <property type="term" value="P:double-strand break repair via homologous recombination"/>
    <property type="evidence" value="ECO:0007669"/>
    <property type="project" value="TreeGrafter"/>
</dbReference>
<keyword evidence="6" id="KW-0235">DNA replication</keyword>
<dbReference type="GO" id="GO:0046872">
    <property type="term" value="F:metal ion binding"/>
    <property type="evidence" value="ECO:0007669"/>
    <property type="project" value="UniProtKB-KW"/>
</dbReference>
<evidence type="ECO:0000256" key="9">
    <source>
        <dbReference type="ARBA" id="ARBA00022763"/>
    </source>
</evidence>
<dbReference type="CDD" id="cd18794">
    <property type="entry name" value="SF2_C_RecQ"/>
    <property type="match status" value="1"/>
</dbReference>
<dbReference type="FunFam" id="3.40.50.300:FF:000614">
    <property type="entry name" value="ATP-dependent DNA helicase"/>
    <property type="match status" value="1"/>
</dbReference>
<comment type="catalytic activity">
    <reaction evidence="19">
        <text>Couples ATP hydrolysis with the unwinding of duplex DNA by translocating in the 3'-5' direction.</text>
        <dbReference type="EC" id="5.6.2.4"/>
    </reaction>
</comment>
<dbReference type="PROSITE" id="PS51194">
    <property type="entry name" value="HELICASE_CTER"/>
    <property type="match status" value="1"/>
</dbReference>
<dbReference type="InterPro" id="IPR032284">
    <property type="entry name" value="RecQ_Zn-bd"/>
</dbReference>
<feature type="compositionally biased region" description="Polar residues" evidence="26">
    <location>
        <begin position="1024"/>
        <end position="1033"/>
    </location>
</feature>
<dbReference type="Gene3D" id="6.10.250.2460">
    <property type="match status" value="1"/>
</dbReference>
<dbReference type="PROSITE" id="PS51192">
    <property type="entry name" value="HELICASE_ATP_BIND_1"/>
    <property type="match status" value="1"/>
</dbReference>
<feature type="region of interest" description="Disordered" evidence="26">
    <location>
        <begin position="802"/>
        <end position="828"/>
    </location>
</feature>
<evidence type="ECO:0000256" key="14">
    <source>
        <dbReference type="ARBA" id="ARBA00023125"/>
    </source>
</evidence>
<dbReference type="EMBL" id="JAWDGP010002489">
    <property type="protein sequence ID" value="KAK3782726.1"/>
    <property type="molecule type" value="Genomic_DNA"/>
</dbReference>
<evidence type="ECO:0000256" key="3">
    <source>
        <dbReference type="ARBA" id="ARBA00005446"/>
    </source>
</evidence>
<sequence>MALDFGDATIVLKKVFKHRDFRSLTQRDAVKAVLRADSDVYVAMPTGAGKSLCYQLPAVLAEGVTLVVSPLIALMQDQLEHLADNGIHAETINSKLRAEERARIVSDLLSREPKVKLLYITPEQAATESFRSIVEKMHARKKVSYFVVDEAHCVSQWGHDFRADYLKLGHFRTKIPGVPCIALTATATQAVVVDIFKQLHLKEPVKKFKISSFRGNLYYEVVMKEFLPDPHADLLKFCLGCLGGHAEAGANWNSKGCGIVYCRSREGCEEIAGLLSRKGLPARPYHAGLKSSLREQTQLDWMDGRIPVIAATISFGMGVDKANVRFVAHWTMPKSMAGYYQESGRAGRDRLPAYCRLYYSQREKNTVAFLINMENSRRKKSAEANKAQTKAAQDSFETLCKFCETAQCRHWSIAQYFGDEKPPCDRACDVCKDPKRIQTDLLNMQRGAFNTSMKKGLGGAMVVIDEDAATDMYGGGRRGAKKETEDYDRGEVDSGDEGDYHRERAQAEQEKSERTSIIQKEFMKRKGVKNMSRVTRNEEFEAPSPFCPLRDASSQRIPKLAVKTREHCLDMLEKALYENFVAAFSEEGKRIINREVESRECALNAEHEAFVSSKLATSYKSSILKLVSEARKLTQSHTPHPCFSVSCGKDPDQHEEGSESQVESCLNSHYLLNSASDIGDKNSGPNFEDQTQAGLSVTSAFQFQTASELLSLSKGVNKPFKPPTMARSMPKSSSTVTSIDTKACPKVTTISNPSSKMTEKKGSGLSSGFCTASELDLASDGKVNTKPFSKYSVISKLFGEGSDEEDDLSQQKYPESFPKKSVNFNDMDSPTMSKNLLIDLTDDEVLDTAKNVHSSDSLERSTDKSSTKKNVGKSSNIPKIVYFFERKEKEGGGSETECNKTNSPNLSSLEIKETVGDIKSKSSSLACGKLQVSKKHEHTSSSHSKDRKSSSKSTSSRSSNKRKISDEQLSMVNTLDSYISKRPKTDGDQIKVTEKQEHKSSKDKDSSHINCDNHGQGKFLQNDDIVSSKNSQSKSEKISLNFRSAKDSSQMKLVADFVVKYLTPYYKEKRFASKELFKAVAKSITQKIHFEFKDLSDAGKDEAKQQVKSFMSKHKQVTEATDLKEL</sequence>
<evidence type="ECO:0000256" key="22">
    <source>
        <dbReference type="ARBA" id="ARBA00074289"/>
    </source>
</evidence>
<evidence type="ECO:0000256" key="12">
    <source>
        <dbReference type="ARBA" id="ARBA00022833"/>
    </source>
</evidence>
<feature type="compositionally biased region" description="Basic and acidic residues" evidence="26">
    <location>
        <begin position="983"/>
        <end position="1007"/>
    </location>
</feature>
<evidence type="ECO:0000313" key="29">
    <source>
        <dbReference type="EMBL" id="KAK3782726.1"/>
    </source>
</evidence>
<keyword evidence="10" id="KW-0378">Hydrolase</keyword>
<reference evidence="29" key="1">
    <citation type="journal article" date="2023" name="G3 (Bethesda)">
        <title>A reference genome for the long-term kleptoplast-retaining sea slug Elysia crispata morphotype clarki.</title>
        <authorList>
            <person name="Eastman K.E."/>
            <person name="Pendleton A.L."/>
            <person name="Shaikh M.A."/>
            <person name="Suttiyut T."/>
            <person name="Ogas R."/>
            <person name="Tomko P."/>
            <person name="Gavelis G."/>
            <person name="Widhalm J.R."/>
            <person name="Wisecaver J.H."/>
        </authorList>
    </citation>
    <scope>NUCLEOTIDE SEQUENCE</scope>
    <source>
        <strain evidence="29">ECLA1</strain>
    </source>
</reference>
<comment type="similarity">
    <text evidence="3">Belongs to the helicase family. RecQ subfamily.</text>
</comment>
<keyword evidence="12" id="KW-0862">Zinc</keyword>
<gene>
    <name evidence="29" type="ORF">RRG08_037725</name>
</gene>
<dbReference type="InterPro" id="IPR013257">
    <property type="entry name" value="SRI"/>
</dbReference>
<feature type="compositionally biased region" description="Polar residues" evidence="26">
    <location>
        <begin position="967"/>
        <end position="977"/>
    </location>
</feature>
<dbReference type="GO" id="GO:0010605">
    <property type="term" value="P:negative regulation of macromolecule metabolic process"/>
    <property type="evidence" value="ECO:0007669"/>
    <property type="project" value="UniProtKB-ARBA"/>
</dbReference>
<proteinExistence type="inferred from homology"/>
<dbReference type="GO" id="GO:0016787">
    <property type="term" value="F:hydrolase activity"/>
    <property type="evidence" value="ECO:0007669"/>
    <property type="project" value="UniProtKB-KW"/>
</dbReference>
<evidence type="ECO:0000259" key="27">
    <source>
        <dbReference type="PROSITE" id="PS51192"/>
    </source>
</evidence>
<keyword evidence="13" id="KW-0067">ATP-binding</keyword>
<evidence type="ECO:0000256" key="6">
    <source>
        <dbReference type="ARBA" id="ARBA00022705"/>
    </source>
</evidence>
<feature type="region of interest" description="Disordered" evidence="26">
    <location>
        <begin position="471"/>
        <end position="515"/>
    </location>
</feature>
<keyword evidence="4" id="KW-0597">Phosphoprotein</keyword>
<dbReference type="GO" id="GO:0003677">
    <property type="term" value="F:DNA binding"/>
    <property type="evidence" value="ECO:0007669"/>
    <property type="project" value="UniProtKB-KW"/>
</dbReference>
<dbReference type="InterPro" id="IPR002464">
    <property type="entry name" value="DNA/RNA_helicase_DEAH_CS"/>
</dbReference>
<dbReference type="Gene3D" id="6.10.250.3140">
    <property type="match status" value="1"/>
</dbReference>
<evidence type="ECO:0000256" key="17">
    <source>
        <dbReference type="ARBA" id="ARBA00023242"/>
    </source>
</evidence>
<dbReference type="GO" id="GO:0005524">
    <property type="term" value="F:ATP binding"/>
    <property type="evidence" value="ECO:0007669"/>
    <property type="project" value="UniProtKB-KW"/>
</dbReference>
<dbReference type="GO" id="GO:0005654">
    <property type="term" value="C:nucleoplasm"/>
    <property type="evidence" value="ECO:0007669"/>
    <property type="project" value="UniProtKB-SubCell"/>
</dbReference>
<keyword evidence="5" id="KW-0132">Cell division</keyword>
<feature type="compositionally biased region" description="Polar residues" evidence="26">
    <location>
        <begin position="899"/>
        <end position="908"/>
    </location>
</feature>
<feature type="region of interest" description="Disordered" evidence="26">
    <location>
        <begin position="889"/>
        <end position="1039"/>
    </location>
</feature>
<protein>
    <recommendedName>
        <fullName evidence="22">ATP-dependent DNA helicase Q5</fullName>
        <ecNumber evidence="20">5.6.2.4</ecNumber>
    </recommendedName>
    <alternativeName>
        <fullName evidence="23">DNA 3'-5' helicase RecQ5</fullName>
    </alternativeName>
    <alternativeName>
        <fullName evidence="24">DNA helicase, RecQ-like type 5</fullName>
    </alternativeName>
    <alternativeName>
        <fullName evidence="25">RecQ protein-like 5</fullName>
    </alternativeName>
</protein>
<feature type="compositionally biased region" description="Basic and acidic residues" evidence="26">
    <location>
        <begin position="856"/>
        <end position="866"/>
    </location>
</feature>